<reference evidence="2" key="1">
    <citation type="journal article" date="2024" name="IScience">
        <title>Strigolactones Initiate the Formation of Haustorium-like Structures in Castilleja.</title>
        <authorList>
            <person name="Buerger M."/>
            <person name="Peterson D."/>
            <person name="Chory J."/>
        </authorList>
    </citation>
    <scope>NUCLEOTIDE SEQUENCE [LARGE SCALE GENOMIC DNA]</scope>
</reference>
<dbReference type="InterPro" id="IPR055305">
    <property type="entry name" value="GG3-like"/>
</dbReference>
<keyword evidence="2" id="KW-1185">Reference proteome</keyword>
<evidence type="ECO:0000313" key="2">
    <source>
        <dbReference type="Proteomes" id="UP001632038"/>
    </source>
</evidence>
<evidence type="ECO:0000313" key="1">
    <source>
        <dbReference type="EMBL" id="KAL3619107.1"/>
    </source>
</evidence>
<dbReference type="Proteomes" id="UP001632038">
    <property type="component" value="Unassembled WGS sequence"/>
</dbReference>
<proteinExistence type="predicted"/>
<dbReference type="AlphaFoldDB" id="A0ABD3BPB7"/>
<name>A0ABD3BPB7_9LAMI</name>
<dbReference type="EMBL" id="JAVIJP010000069">
    <property type="protein sequence ID" value="KAL3619107.1"/>
    <property type="molecule type" value="Genomic_DNA"/>
</dbReference>
<dbReference type="PANTHER" id="PTHR32378">
    <property type="entry name" value="GUANINE NUCLEOTIDE-BINDING PROTEIN SUBUNIT GAMMA 3"/>
    <property type="match status" value="1"/>
</dbReference>
<comment type="caution">
    <text evidence="1">The sequence shown here is derived from an EMBL/GenBank/DDBJ whole genome shotgun (WGS) entry which is preliminary data.</text>
</comment>
<protein>
    <submittedName>
        <fullName evidence="1">Uncharacterized protein</fullName>
    </submittedName>
</protein>
<accession>A0ABD3BPB7</accession>
<gene>
    <name evidence="1" type="ORF">CASFOL_036677</name>
</gene>
<sequence length="209" mass="22995">MYAFHLHFIFQKSGSLPNIPSLSSPFTALQVVGDLHGAFRRSISKEKKRLFSDSSRSAQRPARRPKNLECCSRLLICTSAGVIGSRHKPLQTSPKQINSEELKSIEGLQLARRSCKEVTDFVTANADPLIPTTKKARRSCHFWNWLWYHGSAVVVGRLVPRYRAAVAVAVTANVTRVIRVATHVPPGVTECPRAVAGIASAAVRNRNAA</sequence>
<dbReference type="PANTHER" id="PTHR32378:SF10">
    <property type="entry name" value="GUANINE NUCLEOTIDE-BINDING PROTEIN SUBUNIT GAMMA 3"/>
    <property type="match status" value="1"/>
</dbReference>
<organism evidence="1 2">
    <name type="scientific">Castilleja foliolosa</name>
    <dbReference type="NCBI Taxonomy" id="1961234"/>
    <lineage>
        <taxon>Eukaryota</taxon>
        <taxon>Viridiplantae</taxon>
        <taxon>Streptophyta</taxon>
        <taxon>Embryophyta</taxon>
        <taxon>Tracheophyta</taxon>
        <taxon>Spermatophyta</taxon>
        <taxon>Magnoliopsida</taxon>
        <taxon>eudicotyledons</taxon>
        <taxon>Gunneridae</taxon>
        <taxon>Pentapetalae</taxon>
        <taxon>asterids</taxon>
        <taxon>lamiids</taxon>
        <taxon>Lamiales</taxon>
        <taxon>Orobanchaceae</taxon>
        <taxon>Pedicularideae</taxon>
        <taxon>Castillejinae</taxon>
        <taxon>Castilleja</taxon>
    </lineage>
</organism>